<evidence type="ECO:0000256" key="1">
    <source>
        <dbReference type="SAM" id="MobiDB-lite"/>
    </source>
</evidence>
<feature type="compositionally biased region" description="Basic and acidic residues" evidence="1">
    <location>
        <begin position="301"/>
        <end position="314"/>
    </location>
</feature>
<keyword evidence="2" id="KW-0732">Signal</keyword>
<evidence type="ECO:0000313" key="3">
    <source>
        <dbReference type="EMBL" id="RBO97160.1"/>
    </source>
</evidence>
<dbReference type="OrthoDB" id="2360336at2"/>
<dbReference type="PROSITE" id="PS51257">
    <property type="entry name" value="PROKAR_LIPOPROTEIN"/>
    <property type="match status" value="1"/>
</dbReference>
<accession>A0A366E465</accession>
<evidence type="ECO:0000313" key="4">
    <source>
        <dbReference type="Proteomes" id="UP000252254"/>
    </source>
</evidence>
<feature type="signal peptide" evidence="2">
    <location>
        <begin position="1"/>
        <end position="24"/>
    </location>
</feature>
<protein>
    <submittedName>
        <fullName evidence="3">Uncharacterized protein DUF1672</fullName>
    </submittedName>
</protein>
<feature type="chain" id="PRO_5016974991" evidence="2">
    <location>
        <begin position="25"/>
        <end position="314"/>
    </location>
</feature>
<dbReference type="Pfam" id="PF07901">
    <property type="entry name" value="DUF1672"/>
    <property type="match status" value="1"/>
</dbReference>
<dbReference type="InterPro" id="IPR012873">
    <property type="entry name" value="DUF1672"/>
</dbReference>
<keyword evidence="4" id="KW-1185">Reference proteome</keyword>
<reference evidence="3 4" key="1">
    <citation type="submission" date="2018-06" db="EMBL/GenBank/DDBJ databases">
        <title>Genomic Encyclopedia of Type Strains, Phase IV (KMG-IV): sequencing the most valuable type-strain genomes for metagenomic binning, comparative biology and taxonomic classification.</title>
        <authorList>
            <person name="Goeker M."/>
        </authorList>
    </citation>
    <scope>NUCLEOTIDE SEQUENCE [LARGE SCALE GENOMIC DNA]</scope>
    <source>
        <strain evidence="3 4">DSM 15140</strain>
    </source>
</reference>
<evidence type="ECO:0000256" key="2">
    <source>
        <dbReference type="SAM" id="SignalP"/>
    </source>
</evidence>
<proteinExistence type="predicted"/>
<feature type="region of interest" description="Disordered" evidence="1">
    <location>
        <begin position="27"/>
        <end position="49"/>
    </location>
</feature>
<name>A0A366E465_9BACI</name>
<dbReference type="EMBL" id="QNRI01000007">
    <property type="protein sequence ID" value="RBO97160.1"/>
    <property type="molecule type" value="Genomic_DNA"/>
</dbReference>
<dbReference type="Proteomes" id="UP000252254">
    <property type="component" value="Unassembled WGS sequence"/>
</dbReference>
<feature type="region of interest" description="Disordered" evidence="1">
    <location>
        <begin position="295"/>
        <end position="314"/>
    </location>
</feature>
<sequence length="314" mass="35353">MKKLWFLCLSMTVLLLGGCNLVEGINSSNESEENSASEDHNDNQSNPDDVYVPVQEYTGDGYTLANGKETDLIANENRDVVEDAVKQFFQEEYKTEVKVHQIVGNVDGATVFVESVGEPHFYTYAIVPIDKANESIRTDKVWSQEAAVEDAISAGIYGKVQEEKFHNLTTLIENVAKQYNLVGLQDEAISVGANLYSNEYYFTSIFDEEPFIKVLNNYLDDPNQTINEWNKMLNIKKLDPNSIGITINLYMANEGADPDREAFDQLVKTIEKAKNIPKGNYAIFLHDNLINKKRASGSKDNSLRKSTPEEIIKE</sequence>
<organism evidence="3 4">
    <name type="scientific">Paraliobacillus ryukyuensis</name>
    <dbReference type="NCBI Taxonomy" id="200904"/>
    <lineage>
        <taxon>Bacteria</taxon>
        <taxon>Bacillati</taxon>
        <taxon>Bacillota</taxon>
        <taxon>Bacilli</taxon>
        <taxon>Bacillales</taxon>
        <taxon>Bacillaceae</taxon>
        <taxon>Paraliobacillus</taxon>
    </lineage>
</organism>
<gene>
    <name evidence="3" type="ORF">DES48_10777</name>
</gene>
<comment type="caution">
    <text evidence="3">The sequence shown here is derived from an EMBL/GenBank/DDBJ whole genome shotgun (WGS) entry which is preliminary data.</text>
</comment>
<dbReference type="AlphaFoldDB" id="A0A366E465"/>